<dbReference type="InterPro" id="IPR004875">
    <property type="entry name" value="DDE_SF_endonuclease_dom"/>
</dbReference>
<evidence type="ECO:0000313" key="3">
    <source>
        <dbReference type="Proteomes" id="UP000243579"/>
    </source>
</evidence>
<reference evidence="2 3" key="1">
    <citation type="journal article" date="2014" name="Genome Biol. Evol.">
        <title>The secreted proteins of Achlya hypogyna and Thraustotheca clavata identify the ancestral oomycete secretome and reveal gene acquisitions by horizontal gene transfer.</title>
        <authorList>
            <person name="Misner I."/>
            <person name="Blouin N."/>
            <person name="Leonard G."/>
            <person name="Richards T.A."/>
            <person name="Lane C.E."/>
        </authorList>
    </citation>
    <scope>NUCLEOTIDE SEQUENCE [LARGE SCALE GENOMIC DNA]</scope>
    <source>
        <strain evidence="2 3">ATCC 48635</strain>
    </source>
</reference>
<organism evidence="2 3">
    <name type="scientific">Achlya hypogyna</name>
    <name type="common">Oomycete</name>
    <name type="synonym">Protoachlya hypogyna</name>
    <dbReference type="NCBI Taxonomy" id="1202772"/>
    <lineage>
        <taxon>Eukaryota</taxon>
        <taxon>Sar</taxon>
        <taxon>Stramenopiles</taxon>
        <taxon>Oomycota</taxon>
        <taxon>Saprolegniomycetes</taxon>
        <taxon>Saprolegniales</taxon>
        <taxon>Achlyaceae</taxon>
        <taxon>Achlya</taxon>
    </lineage>
</organism>
<dbReference type="EMBL" id="JNBR01001625">
    <property type="protein sequence ID" value="OQR85688.1"/>
    <property type="molecule type" value="Genomic_DNA"/>
</dbReference>
<evidence type="ECO:0000313" key="2">
    <source>
        <dbReference type="EMBL" id="OQR85688.1"/>
    </source>
</evidence>
<feature type="domain" description="DDE-1" evidence="1">
    <location>
        <begin position="17"/>
        <end position="74"/>
    </location>
</feature>
<dbReference type="Pfam" id="PF03184">
    <property type="entry name" value="DDE_1"/>
    <property type="match status" value="1"/>
</dbReference>
<sequence>MDRSTWDIYLRLVLHYAAPEDSVILHDSFDVHKTPASRSFIETDLQSKIALLPSNCTQVCQPLNVEVMGPFKQKQWFL</sequence>
<dbReference type="AlphaFoldDB" id="A0A1V9YIZ6"/>
<gene>
    <name evidence="2" type="ORF">ACHHYP_20556</name>
</gene>
<accession>A0A1V9YIZ6</accession>
<proteinExistence type="predicted"/>
<dbReference type="Proteomes" id="UP000243579">
    <property type="component" value="Unassembled WGS sequence"/>
</dbReference>
<comment type="caution">
    <text evidence="2">The sequence shown here is derived from an EMBL/GenBank/DDBJ whole genome shotgun (WGS) entry which is preliminary data.</text>
</comment>
<protein>
    <recommendedName>
        <fullName evidence="1">DDE-1 domain-containing protein</fullName>
    </recommendedName>
</protein>
<evidence type="ECO:0000259" key="1">
    <source>
        <dbReference type="Pfam" id="PF03184"/>
    </source>
</evidence>
<dbReference type="GO" id="GO:0003676">
    <property type="term" value="F:nucleic acid binding"/>
    <property type="evidence" value="ECO:0007669"/>
    <property type="project" value="InterPro"/>
</dbReference>
<keyword evidence="3" id="KW-1185">Reference proteome</keyword>
<dbReference type="OrthoDB" id="10051656at2759"/>
<name>A0A1V9YIZ6_ACHHY</name>